<evidence type="ECO:0000313" key="4">
    <source>
        <dbReference type="Proteomes" id="UP000095255"/>
    </source>
</evidence>
<protein>
    <recommendedName>
        <fullName evidence="2">Peptidase U32 collagenase domain-containing protein</fullName>
    </recommendedName>
</protein>
<feature type="region of interest" description="Disordered" evidence="1">
    <location>
        <begin position="349"/>
        <end position="382"/>
    </location>
</feature>
<accession>A0A1E5L2W8</accession>
<feature type="domain" description="Peptidase U32 collagenase" evidence="2">
    <location>
        <begin position="421"/>
        <end position="536"/>
    </location>
</feature>
<proteinExistence type="predicted"/>
<reference evidence="3 4" key="1">
    <citation type="submission" date="2016-09" db="EMBL/GenBank/DDBJ databases">
        <title>Desulfuribacillus arsenicus sp. nov., an obligately anaerobic, dissimilatory arsenic- and antimonate-reducing bacterium isolated from anoxic sediments.</title>
        <authorList>
            <person name="Abin C.A."/>
            <person name="Hollibaugh J.T."/>
        </authorList>
    </citation>
    <scope>NUCLEOTIDE SEQUENCE [LARGE SCALE GENOMIC DNA]</scope>
    <source>
        <strain evidence="3 4">MLFW-2</strain>
    </source>
</reference>
<dbReference type="OrthoDB" id="9807498at2"/>
<feature type="compositionally biased region" description="Basic and acidic residues" evidence="1">
    <location>
        <begin position="349"/>
        <end position="377"/>
    </location>
</feature>
<dbReference type="AlphaFoldDB" id="A0A1E5L2W8"/>
<dbReference type="InterPro" id="IPR051454">
    <property type="entry name" value="RNA/ubiquinone_mod_enzymes"/>
</dbReference>
<dbReference type="PANTHER" id="PTHR30217:SF10">
    <property type="entry name" value="23S RRNA 5-HYDROXYCYTIDINE C2501 SYNTHASE"/>
    <property type="match status" value="1"/>
</dbReference>
<keyword evidence="4" id="KW-1185">Reference proteome</keyword>
<sequence>MKKIELLAPAGSLDILRTAVHAGADAIYVGGPAFSARAGAKNFTLEELKEGIDYAHFFQRKVFVAVNTIIKDSEMKELVTYAEQLAAIGPDAVILQDLGAANIFKTYIPDLSIHASTQLTTTNQYGVQALRNLGFKRVVLARELTLEEIAEIHQIHPDIEIESFIHGAQCFCYSGQCLMSSVIGGRSGNRGTCAQPCRLPYELEQMQGTLISPKDLNGIELVTSAIQSGIHTLKIEGRLKNREYVFYTVKAYRNMIDSVWNHIQSDNRDMIVASEVADVSRMAQTFNRDFSTGFLEKNLGRDWISLSRHNNKGLSIGHVEKVDPRGHSVWVRLQAPLLVGDGIYIEHPKQRTNETHHKHSKEIDNRYSKKSSGKESNHEEEEGFGFSVTEILINNKKRENAQAGEVVQLPVKHKVQVGSHVYKSFDKTLSREIDELDHPTEIGISFHLIGKVGEHAVLQYCDNDGNQGEIRTDFVVPIAQKHPISYEVVEKQLNRLGNTVFTLKAITLDIDENAMIPASILNDLRRMAVDECTSLRKGKGSFQFHNDLGIDTQEQKSLQENYKRHPMLIAKIADVNVVDYLPEEYSSIFFAGDWSSLEKIIAKKANRSIYAVIPSMVKQQSLEAIEQLVRKAVEQGVDGFVVQQIGQRELVLQVNQKADIIFDSGLHAFNQQSYSVLDVLAPKGIALSLELNQYQLKKFQYKGLIYIHSRYRLMISEHSLISENITEDKIGKSLKRNYFLKDRKGFQMPVKENRFGQIEIYNAQITSLLSEFEELLNNRHQGIIVDISHDLQNLDTLQDTLAVYAEAYKEYVETKKIKTEYRLSAPYQGELTKGHWQRGVK</sequence>
<evidence type="ECO:0000313" key="3">
    <source>
        <dbReference type="EMBL" id="OEH84426.1"/>
    </source>
</evidence>
<dbReference type="InterPro" id="IPR001539">
    <property type="entry name" value="Peptidase_U32"/>
</dbReference>
<evidence type="ECO:0000256" key="1">
    <source>
        <dbReference type="SAM" id="MobiDB-lite"/>
    </source>
</evidence>
<dbReference type="Pfam" id="PF12392">
    <property type="entry name" value="DUF3656"/>
    <property type="match status" value="1"/>
</dbReference>
<dbReference type="Proteomes" id="UP000095255">
    <property type="component" value="Unassembled WGS sequence"/>
</dbReference>
<dbReference type="RefSeq" id="WP_069703139.1">
    <property type="nucleotide sequence ID" value="NZ_MJAT01000038.1"/>
</dbReference>
<dbReference type="Pfam" id="PF01136">
    <property type="entry name" value="Peptidase_U32"/>
    <property type="match status" value="1"/>
</dbReference>
<evidence type="ECO:0000259" key="2">
    <source>
        <dbReference type="Pfam" id="PF12392"/>
    </source>
</evidence>
<dbReference type="EMBL" id="MJAT01000038">
    <property type="protein sequence ID" value="OEH84426.1"/>
    <property type="molecule type" value="Genomic_DNA"/>
</dbReference>
<dbReference type="PANTHER" id="PTHR30217">
    <property type="entry name" value="PEPTIDASE U32 FAMILY"/>
    <property type="match status" value="1"/>
</dbReference>
<gene>
    <name evidence="3" type="ORF">BHU72_09415</name>
</gene>
<organism evidence="3 4">
    <name type="scientific">Desulfuribacillus stibiiarsenatis</name>
    <dbReference type="NCBI Taxonomy" id="1390249"/>
    <lineage>
        <taxon>Bacteria</taxon>
        <taxon>Bacillati</taxon>
        <taxon>Bacillota</taxon>
        <taxon>Desulfuribacillia</taxon>
        <taxon>Desulfuribacillales</taxon>
        <taxon>Desulfuribacillaceae</taxon>
        <taxon>Desulfuribacillus</taxon>
    </lineage>
</organism>
<name>A0A1E5L2W8_9FIRM</name>
<dbReference type="InterPro" id="IPR020988">
    <property type="entry name" value="Pept_U32_collagenase"/>
</dbReference>
<comment type="caution">
    <text evidence="3">The sequence shown here is derived from an EMBL/GenBank/DDBJ whole genome shotgun (WGS) entry which is preliminary data.</text>
</comment>
<dbReference type="STRING" id="1390249.BHU72_09415"/>